<protein>
    <submittedName>
        <fullName evidence="3">DJ-1/PfpI family protein</fullName>
    </submittedName>
</protein>
<dbReference type="InterPro" id="IPR029062">
    <property type="entry name" value="Class_I_gatase-like"/>
</dbReference>
<sequence>MIRPRHEPARIGVIVYPGVEPIDIGGTTGVVSMARRVLPGISAVTIAAAAGPVALAGGLTIIADAGFAAAPTCDTYIVTGGPGWREQVTDPAMLAFLRGIDPSRLASVCTGALILAASGALDGRRLTTRRRAVGAETDAPLTLISRFASGSDPVAAAVVEDRGVVTGGGVSLAIDATLHIIGRLYGEEARDEVAALIEYDRAFAANRAALGHVVA</sequence>
<dbReference type="SUPFAM" id="SSF52317">
    <property type="entry name" value="Class I glutamine amidotransferase-like"/>
    <property type="match status" value="1"/>
</dbReference>
<comment type="caution">
    <text evidence="3">The sequence shown here is derived from an EMBL/GenBank/DDBJ whole genome shotgun (WGS) entry which is preliminary data.</text>
</comment>
<organism evidence="3 4">
    <name type="scientific">Phreatobacter oligotrophus</name>
    <dbReference type="NCBI Taxonomy" id="1122261"/>
    <lineage>
        <taxon>Bacteria</taxon>
        <taxon>Pseudomonadati</taxon>
        <taxon>Pseudomonadota</taxon>
        <taxon>Alphaproteobacteria</taxon>
        <taxon>Hyphomicrobiales</taxon>
        <taxon>Phreatobacteraceae</taxon>
        <taxon>Phreatobacter</taxon>
    </lineage>
</organism>
<accession>A0A2T4Z080</accession>
<keyword evidence="1" id="KW-1133">Transmembrane helix</keyword>
<dbReference type="InterPro" id="IPR052158">
    <property type="entry name" value="INH-QAR"/>
</dbReference>
<keyword evidence="4" id="KW-1185">Reference proteome</keyword>
<dbReference type="Gene3D" id="3.40.50.880">
    <property type="match status" value="1"/>
</dbReference>
<dbReference type="RefSeq" id="WP_211353837.1">
    <property type="nucleotide sequence ID" value="NZ_PZZL01000007.1"/>
</dbReference>
<keyword evidence="1" id="KW-0812">Transmembrane</keyword>
<dbReference type="EMBL" id="PZZL01000007">
    <property type="protein sequence ID" value="PTM52890.1"/>
    <property type="molecule type" value="Genomic_DNA"/>
</dbReference>
<dbReference type="Pfam" id="PF01965">
    <property type="entry name" value="DJ-1_PfpI"/>
    <property type="match status" value="1"/>
</dbReference>
<name>A0A2T4Z080_9HYPH</name>
<feature type="domain" description="DJ-1/PfpI" evidence="2">
    <location>
        <begin position="10"/>
        <end position="180"/>
    </location>
</feature>
<dbReference type="PANTHER" id="PTHR43130">
    <property type="entry name" value="ARAC-FAMILY TRANSCRIPTIONAL REGULATOR"/>
    <property type="match status" value="1"/>
</dbReference>
<evidence type="ECO:0000256" key="1">
    <source>
        <dbReference type="SAM" id="Phobius"/>
    </source>
</evidence>
<dbReference type="Proteomes" id="UP000241808">
    <property type="component" value="Unassembled WGS sequence"/>
</dbReference>
<dbReference type="InterPro" id="IPR002818">
    <property type="entry name" value="DJ-1/PfpI"/>
</dbReference>
<evidence type="ECO:0000259" key="2">
    <source>
        <dbReference type="Pfam" id="PF01965"/>
    </source>
</evidence>
<evidence type="ECO:0000313" key="3">
    <source>
        <dbReference type="EMBL" id="PTM52890.1"/>
    </source>
</evidence>
<dbReference type="GO" id="GO:0006355">
    <property type="term" value="P:regulation of DNA-templated transcription"/>
    <property type="evidence" value="ECO:0007669"/>
    <property type="project" value="TreeGrafter"/>
</dbReference>
<feature type="transmembrane region" description="Helical" evidence="1">
    <location>
        <begin position="103"/>
        <end position="121"/>
    </location>
</feature>
<dbReference type="PANTHER" id="PTHR43130:SF3">
    <property type="entry name" value="HTH-TYPE TRANSCRIPTIONAL REGULATOR RV1931C"/>
    <property type="match status" value="1"/>
</dbReference>
<proteinExistence type="predicted"/>
<evidence type="ECO:0000313" key="4">
    <source>
        <dbReference type="Proteomes" id="UP000241808"/>
    </source>
</evidence>
<feature type="transmembrane region" description="Helical" evidence="1">
    <location>
        <begin position="41"/>
        <end position="62"/>
    </location>
</feature>
<gene>
    <name evidence="3" type="ORF">C8P69_107168</name>
</gene>
<keyword evidence="1" id="KW-0472">Membrane</keyword>
<dbReference type="AlphaFoldDB" id="A0A2T4Z080"/>
<reference evidence="3 4" key="1">
    <citation type="submission" date="2018-04" db="EMBL/GenBank/DDBJ databases">
        <title>Genomic Encyclopedia of Archaeal and Bacterial Type Strains, Phase II (KMG-II): from individual species to whole genera.</title>
        <authorList>
            <person name="Goeker M."/>
        </authorList>
    </citation>
    <scope>NUCLEOTIDE SEQUENCE [LARGE SCALE GENOMIC DNA]</scope>
    <source>
        <strain evidence="3 4">DSM 25521</strain>
    </source>
</reference>